<gene>
    <name evidence="1" type="ORF">UT75_C0007G0005</name>
</gene>
<dbReference type="Proteomes" id="UP000034072">
    <property type="component" value="Unassembled WGS sequence"/>
</dbReference>
<sequence>MPYDEWKAITDAMYGGKISDHEATNQLVELLKKNGINQRSPDHDYLAASYFVYDKENWATQENKPLGLGLLYKKPDGTNTQDIFIAHPNGHIERYYSEQEMVEKYPSMVGVHKKTHPQF</sequence>
<name>A0A0G0TRR7_9BACT</name>
<evidence type="ECO:0000313" key="1">
    <source>
        <dbReference type="EMBL" id="KKR40557.1"/>
    </source>
</evidence>
<protein>
    <submittedName>
        <fullName evidence="1">Uncharacterized protein</fullName>
    </submittedName>
</protein>
<dbReference type="EMBL" id="LBXZ01000007">
    <property type="protein sequence ID" value="KKR40557.1"/>
    <property type="molecule type" value="Genomic_DNA"/>
</dbReference>
<proteinExistence type="predicted"/>
<organism evidence="1 2">
    <name type="scientific">Candidatus Yanofskybacteria bacterium GW2011_GWE2_40_11</name>
    <dbReference type="NCBI Taxonomy" id="1619033"/>
    <lineage>
        <taxon>Bacteria</taxon>
        <taxon>Candidatus Yanofskyibacteriota</taxon>
    </lineage>
</organism>
<comment type="caution">
    <text evidence="1">The sequence shown here is derived from an EMBL/GenBank/DDBJ whole genome shotgun (WGS) entry which is preliminary data.</text>
</comment>
<dbReference type="AlphaFoldDB" id="A0A0G0TRR7"/>
<reference evidence="1 2" key="1">
    <citation type="journal article" date="2015" name="Nature">
        <title>rRNA introns, odd ribosomes, and small enigmatic genomes across a large radiation of phyla.</title>
        <authorList>
            <person name="Brown C.T."/>
            <person name="Hug L.A."/>
            <person name="Thomas B.C."/>
            <person name="Sharon I."/>
            <person name="Castelle C.J."/>
            <person name="Singh A."/>
            <person name="Wilkins M.J."/>
            <person name="Williams K.H."/>
            <person name="Banfield J.F."/>
        </authorList>
    </citation>
    <scope>NUCLEOTIDE SEQUENCE [LARGE SCALE GENOMIC DNA]</scope>
</reference>
<accession>A0A0G0TRR7</accession>
<evidence type="ECO:0000313" key="2">
    <source>
        <dbReference type="Proteomes" id="UP000034072"/>
    </source>
</evidence>